<reference evidence="2 3" key="1">
    <citation type="journal article" date="2019" name="Genome Biol. Evol.">
        <title>Day and night: Metabolic profiles and evolutionary relationships of six axenic non-marine cyanobacteria.</title>
        <authorList>
            <person name="Will S.E."/>
            <person name="Henke P."/>
            <person name="Boedeker C."/>
            <person name="Huang S."/>
            <person name="Brinkmann H."/>
            <person name="Rohde M."/>
            <person name="Jarek M."/>
            <person name="Friedl T."/>
            <person name="Seufert S."/>
            <person name="Schumacher M."/>
            <person name="Overmann J."/>
            <person name="Neumann-Schaal M."/>
            <person name="Petersen J."/>
        </authorList>
    </citation>
    <scope>NUCLEOTIDE SEQUENCE [LARGE SCALE GENOMIC DNA]</scope>
    <source>
        <strain evidence="2 3">SAG 1403-4b</strain>
    </source>
</reference>
<sequence>MTMDTLAFMTKLENRFGFTPEDKSILKSNADWGLEIASEMADHFYGYLGRDAEMNAILNQSEGRIHRLRETFIHWFHEMFTGIDDWGAGYSQRRWQIGVVHVKVGIGPQHIVPAMAIVVHEVGKKLKVEGKSEELQEALGRICMIDLAFIEQSYVEVSTSAILKETGWSAALFKRLVTTGAASM</sequence>
<dbReference type="InterPro" id="IPR012292">
    <property type="entry name" value="Globin/Proto"/>
</dbReference>
<organism evidence="2 3">
    <name type="scientific">Trichormus variabilis SAG 1403-4b</name>
    <dbReference type="NCBI Taxonomy" id="447716"/>
    <lineage>
        <taxon>Bacteria</taxon>
        <taxon>Bacillati</taxon>
        <taxon>Cyanobacteriota</taxon>
        <taxon>Cyanophyceae</taxon>
        <taxon>Nostocales</taxon>
        <taxon>Nostocaceae</taxon>
        <taxon>Trichormus</taxon>
    </lineage>
</organism>
<dbReference type="InterPro" id="IPR044398">
    <property type="entry name" value="Globin-sensor_dom"/>
</dbReference>
<dbReference type="AlphaFoldDB" id="A0A3S1AS49"/>
<dbReference type="InterPro" id="IPR009050">
    <property type="entry name" value="Globin-like_sf"/>
</dbReference>
<evidence type="ECO:0000259" key="1">
    <source>
        <dbReference type="Pfam" id="PF11563"/>
    </source>
</evidence>
<evidence type="ECO:0000313" key="2">
    <source>
        <dbReference type="EMBL" id="RUS98220.1"/>
    </source>
</evidence>
<proteinExistence type="predicted"/>
<feature type="domain" description="Globin-sensor" evidence="1">
    <location>
        <begin position="10"/>
        <end position="156"/>
    </location>
</feature>
<name>A0A3S1AS49_ANAVA</name>
<evidence type="ECO:0000313" key="3">
    <source>
        <dbReference type="Proteomes" id="UP000276103"/>
    </source>
</evidence>
<gene>
    <name evidence="2" type="ORF">DSM107003_13080</name>
</gene>
<accession>A0A3S1AS49</accession>
<protein>
    <recommendedName>
        <fullName evidence="1">Globin-sensor domain-containing protein</fullName>
    </recommendedName>
</protein>
<dbReference type="CDD" id="cd14763">
    <property type="entry name" value="SSDgbs_1"/>
    <property type="match status" value="1"/>
</dbReference>
<dbReference type="OrthoDB" id="454336at2"/>
<dbReference type="GO" id="GO:0020037">
    <property type="term" value="F:heme binding"/>
    <property type="evidence" value="ECO:0007669"/>
    <property type="project" value="InterPro"/>
</dbReference>
<dbReference type="RefSeq" id="WP_127053074.1">
    <property type="nucleotide sequence ID" value="NZ_RSCM01000003.1"/>
</dbReference>
<comment type="caution">
    <text evidence="2">The sequence shown here is derived from an EMBL/GenBank/DDBJ whole genome shotgun (WGS) entry which is preliminary data.</text>
</comment>
<dbReference type="Proteomes" id="UP000276103">
    <property type="component" value="Unassembled WGS sequence"/>
</dbReference>
<dbReference type="SUPFAM" id="SSF46458">
    <property type="entry name" value="Globin-like"/>
    <property type="match status" value="1"/>
</dbReference>
<keyword evidence="3" id="KW-1185">Reference proteome</keyword>
<dbReference type="GO" id="GO:0019825">
    <property type="term" value="F:oxygen binding"/>
    <property type="evidence" value="ECO:0007669"/>
    <property type="project" value="InterPro"/>
</dbReference>
<dbReference type="Gene3D" id="1.10.490.10">
    <property type="entry name" value="Globins"/>
    <property type="match status" value="1"/>
</dbReference>
<dbReference type="EMBL" id="RSCM01000003">
    <property type="protein sequence ID" value="RUS98220.1"/>
    <property type="molecule type" value="Genomic_DNA"/>
</dbReference>
<dbReference type="Pfam" id="PF11563">
    <property type="entry name" value="Protoglobin"/>
    <property type="match status" value="1"/>
</dbReference>